<dbReference type="GO" id="GO:0016020">
    <property type="term" value="C:membrane"/>
    <property type="evidence" value="ECO:0007669"/>
    <property type="project" value="TreeGrafter"/>
</dbReference>
<evidence type="ECO:0000313" key="1">
    <source>
        <dbReference type="EMBL" id="KAK9973156.1"/>
    </source>
</evidence>
<dbReference type="SUPFAM" id="SSF111331">
    <property type="entry name" value="NAD kinase/diacylglycerol kinase-like"/>
    <property type="match status" value="1"/>
</dbReference>
<dbReference type="EMBL" id="JAWDJR010000006">
    <property type="protein sequence ID" value="KAK9973156.1"/>
    <property type="molecule type" value="Genomic_DNA"/>
</dbReference>
<comment type="caution">
    <text evidence="1">The sequence shown here is derived from an EMBL/GenBank/DDBJ whole genome shotgun (WGS) entry which is preliminary data.</text>
</comment>
<dbReference type="Gene3D" id="2.60.200.40">
    <property type="match status" value="1"/>
</dbReference>
<dbReference type="PANTHER" id="PTHR12358:SF112">
    <property type="entry name" value="LD11247P-RELATED"/>
    <property type="match status" value="1"/>
</dbReference>
<protein>
    <submittedName>
        <fullName evidence="1">Uncharacterized protein</fullName>
    </submittedName>
</protein>
<keyword evidence="2" id="KW-1185">Reference proteome</keyword>
<organism evidence="1 2">
    <name type="scientific">Culter alburnus</name>
    <name type="common">Topmouth culter</name>
    <dbReference type="NCBI Taxonomy" id="194366"/>
    <lineage>
        <taxon>Eukaryota</taxon>
        <taxon>Metazoa</taxon>
        <taxon>Chordata</taxon>
        <taxon>Craniata</taxon>
        <taxon>Vertebrata</taxon>
        <taxon>Euteleostomi</taxon>
        <taxon>Actinopterygii</taxon>
        <taxon>Neopterygii</taxon>
        <taxon>Teleostei</taxon>
        <taxon>Ostariophysi</taxon>
        <taxon>Cypriniformes</taxon>
        <taxon>Xenocyprididae</taxon>
        <taxon>Xenocypridinae</taxon>
        <taxon>Culter</taxon>
    </lineage>
</organism>
<proteinExistence type="predicted"/>
<dbReference type="GO" id="GO:0046512">
    <property type="term" value="P:sphingosine biosynthetic process"/>
    <property type="evidence" value="ECO:0007669"/>
    <property type="project" value="TreeGrafter"/>
</dbReference>
<reference evidence="1 2" key="1">
    <citation type="submission" date="2024-05" db="EMBL/GenBank/DDBJ databases">
        <title>A high-quality chromosomal-level genome assembly of Topmouth culter (Culter alburnus).</title>
        <authorList>
            <person name="Zhao H."/>
        </authorList>
    </citation>
    <scope>NUCLEOTIDE SEQUENCE [LARGE SCALE GENOMIC DNA]</scope>
    <source>
        <strain evidence="1">CATC2023</strain>
        <tissue evidence="1">Muscle</tissue>
    </source>
</reference>
<dbReference type="Proteomes" id="UP001479290">
    <property type="component" value="Unassembled WGS sequence"/>
</dbReference>
<evidence type="ECO:0000313" key="2">
    <source>
        <dbReference type="Proteomes" id="UP001479290"/>
    </source>
</evidence>
<sequence>MFAAPASRLDDGIIHLIYMKAGISRRSLVRLFLVWKKEATLEQIDHCPHAVYVKVEALRLEPHSPKGIITVDGELVDYGPVQAQIHARLARLIAG</sequence>
<dbReference type="InterPro" id="IPR016064">
    <property type="entry name" value="NAD/diacylglycerol_kinase_sf"/>
</dbReference>
<accession>A0AAW2AHI7</accession>
<dbReference type="InterPro" id="IPR050187">
    <property type="entry name" value="Lipid_Phosphate_FormReg"/>
</dbReference>
<dbReference type="PANTHER" id="PTHR12358">
    <property type="entry name" value="SPHINGOSINE KINASE"/>
    <property type="match status" value="1"/>
</dbReference>
<gene>
    <name evidence="1" type="ORF">ABG768_023900</name>
</gene>
<name>A0AAW2AHI7_CULAL</name>
<dbReference type="AlphaFoldDB" id="A0AAW2AHI7"/>
<dbReference type="GO" id="GO:0001727">
    <property type="term" value="F:lipid kinase activity"/>
    <property type="evidence" value="ECO:0007669"/>
    <property type="project" value="TreeGrafter"/>
</dbReference>
<dbReference type="GO" id="GO:0005737">
    <property type="term" value="C:cytoplasm"/>
    <property type="evidence" value="ECO:0007669"/>
    <property type="project" value="TreeGrafter"/>
</dbReference>